<dbReference type="GO" id="GO:0005737">
    <property type="term" value="C:cytoplasm"/>
    <property type="evidence" value="ECO:0007669"/>
    <property type="project" value="TreeGrafter"/>
</dbReference>
<dbReference type="PANTHER" id="PTHR23169:SF25">
    <property type="entry name" value="MICROTUBULE-ACTIN CROSS-LINKING FACTOR 1, ISOFORMS 1_2_3_4_5"/>
    <property type="match status" value="1"/>
</dbReference>
<accession>A0A401PD04</accession>
<dbReference type="GO" id="GO:0005874">
    <property type="term" value="C:microtubule"/>
    <property type="evidence" value="ECO:0007669"/>
    <property type="project" value="TreeGrafter"/>
</dbReference>
<feature type="region of interest" description="Disordered" evidence="1">
    <location>
        <begin position="69"/>
        <end position="89"/>
    </location>
</feature>
<dbReference type="SUPFAM" id="SSF46966">
    <property type="entry name" value="Spectrin repeat"/>
    <property type="match status" value="2"/>
</dbReference>
<name>A0A401PD04_SCYTO</name>
<dbReference type="Proteomes" id="UP000288216">
    <property type="component" value="Unassembled WGS sequence"/>
</dbReference>
<comment type="caution">
    <text evidence="2">The sequence shown here is derived from an EMBL/GenBank/DDBJ whole genome shotgun (WGS) entry which is preliminary data.</text>
</comment>
<dbReference type="FunFam" id="1.20.58.60:FF:000021">
    <property type="entry name" value="Microtubule-actin cross-linking factor 1"/>
    <property type="match status" value="1"/>
</dbReference>
<dbReference type="GO" id="GO:0005882">
    <property type="term" value="C:intermediate filament"/>
    <property type="evidence" value="ECO:0007669"/>
    <property type="project" value="TreeGrafter"/>
</dbReference>
<protein>
    <recommendedName>
        <fullName evidence="4">Microtubule-actin cross-linking factor 1</fullName>
    </recommendedName>
</protein>
<dbReference type="GO" id="GO:0015629">
    <property type="term" value="C:actin cytoskeleton"/>
    <property type="evidence" value="ECO:0007669"/>
    <property type="project" value="TreeGrafter"/>
</dbReference>
<dbReference type="GO" id="GO:0045296">
    <property type="term" value="F:cadherin binding"/>
    <property type="evidence" value="ECO:0007669"/>
    <property type="project" value="TreeGrafter"/>
</dbReference>
<dbReference type="InterPro" id="IPR002017">
    <property type="entry name" value="Spectrin_repeat"/>
</dbReference>
<evidence type="ECO:0000313" key="3">
    <source>
        <dbReference type="Proteomes" id="UP000288216"/>
    </source>
</evidence>
<dbReference type="GO" id="GO:0042060">
    <property type="term" value="P:wound healing"/>
    <property type="evidence" value="ECO:0007669"/>
    <property type="project" value="TreeGrafter"/>
</dbReference>
<sequence>MGKPLSRPDCLRRNNPTCLGKSEEDDMYIEDCYIPQRSIYDTMRINEQIDLGSKPSRGFADHTHSVSQRAVETSTLSSNGTPTTSSVFEIRTSSESKKLDERVIFDALKLSSDVIRSSGPPKRRPHVERKENINRRSWKAFLPPNFPDFTANEPAGSANLNKEKRHSSHFPVEIPNLFPEKELTTVKSALENEKKSTFQQGAESKLKGAAVLSQSSESECAPLLEYKDVPVMLRHLPENHACISATWPRAFRAKGTLEDASFMHRRAYEIAQERKTAYATSMECGGILDLSTTKLDTDIYNVQEIMAEFEEQGYDMEFKSHVNPGTEEQCKNEKMFFDLEFLSEESALHQLDAIIQESAEGDMDSLLQFEQEEQRLIENRLIEDSEESALQQLDAAIMKVTEEDADSLLRFEEEQVLIDDKEPSQKSTFQQFDAVMETTKGDTDSLLQFEEEERNLFEDGEVFNEQSAFQQLDAEIFEGTEAGTESLLQFEEEQNLFKGREVFNEQSTLQLDSEILESTKGDADSLLQFEEEERCLNEDREVLDEESALRQLDAVILESTEDDANSLLSFEADENQLLDDDKVMESDMSKGAKENLIAIQKLSSTVGENSAELDGKSHSNKSIEGMTATEQKSTNTDWKSNINQKEKPAYTFESEVQKADEYFDTAGQEEGDVYQKEITAVSKEGCNVKFSHGLWKDILVGSEEARVNSEENSNCDKEVTVVFEERATGSGSIALTKECGIHNAVIKKDGQKKSVELEEYETTIHCPTDSSIPSNINFDCCAQEVGILPNVQETKKVWGNSMQLNELDIIEYPSTNSTVTSHLDLSYCALEMAMLSNEEEAKDVQAAFVQLGECEMAVEPLTINSPLESSEELSNYNQEVSIIPCVLDVGCIVEKFPGDYNGEEQCLNSEKENRNCIEFEVQKIDFQFEFSNLELEPEATEIQLLHTGCTDIWFNEQKGLIDLDETKWSESLDAVAPMDVHSSEQQFESDPPEIDFESDLMVQNSNCSSEVLLFDMHTEQLLEAIRFLFQSNDEVDINEANVTTQATAAGSREMDLKANVWENLSGSCLEDDFIEAGMLEYLFELKSPEESNDTNPRELTLEPGSLNIILDTEAEEFTVEPNEVDFSILSEELDADIETFQKVQVDPIQYKLQQANGVGQGLIQSAVKNANTQGLEHDLDEMNTRWNTLNKKVAERISQLQEALLHRGKFQDALEPLLSWLTDTEELIANQKPPSAEYKVVKAQIQEQKLLQRLLDDRRSTVEIIKAEGERIAESAETDEKVKIQKQLQSLGERWGGLLSKAAARQRQLEDILVIAKQFHETVEPLNEWLTSKEKKLANSEPVGTQTAKIQQQINRHKIAKN</sequence>
<dbReference type="GO" id="GO:0051893">
    <property type="term" value="P:regulation of focal adhesion assembly"/>
    <property type="evidence" value="ECO:0007669"/>
    <property type="project" value="TreeGrafter"/>
</dbReference>
<evidence type="ECO:0000313" key="2">
    <source>
        <dbReference type="EMBL" id="GCB71001.1"/>
    </source>
</evidence>
<dbReference type="GO" id="GO:0005198">
    <property type="term" value="F:structural molecule activity"/>
    <property type="evidence" value="ECO:0007669"/>
    <property type="project" value="TreeGrafter"/>
</dbReference>
<gene>
    <name evidence="2" type="ORF">scyTo_0001434</name>
</gene>
<proteinExistence type="predicted"/>
<feature type="compositionally biased region" description="Polar residues" evidence="1">
    <location>
        <begin position="1342"/>
        <end position="1354"/>
    </location>
</feature>
<dbReference type="InterPro" id="IPR043197">
    <property type="entry name" value="Plakin"/>
</dbReference>
<dbReference type="GO" id="GO:0032886">
    <property type="term" value="P:regulation of microtubule-based process"/>
    <property type="evidence" value="ECO:0007669"/>
    <property type="project" value="TreeGrafter"/>
</dbReference>
<evidence type="ECO:0000256" key="1">
    <source>
        <dbReference type="SAM" id="MobiDB-lite"/>
    </source>
</evidence>
<dbReference type="InterPro" id="IPR018159">
    <property type="entry name" value="Spectrin/alpha-actinin"/>
</dbReference>
<reference evidence="2 3" key="1">
    <citation type="journal article" date="2018" name="Nat. Ecol. Evol.">
        <title>Shark genomes provide insights into elasmobranch evolution and the origin of vertebrates.</title>
        <authorList>
            <person name="Hara Y"/>
            <person name="Yamaguchi K"/>
            <person name="Onimaru K"/>
            <person name="Kadota M"/>
            <person name="Koyanagi M"/>
            <person name="Keeley SD"/>
            <person name="Tatsumi K"/>
            <person name="Tanaka K"/>
            <person name="Motone F"/>
            <person name="Kageyama Y"/>
            <person name="Nozu R"/>
            <person name="Adachi N"/>
            <person name="Nishimura O"/>
            <person name="Nakagawa R"/>
            <person name="Tanegashima C"/>
            <person name="Kiyatake I"/>
            <person name="Matsumoto R"/>
            <person name="Murakumo K"/>
            <person name="Nishida K"/>
            <person name="Terakita A"/>
            <person name="Kuratani S"/>
            <person name="Sato K"/>
            <person name="Hyodo S Kuraku.S."/>
        </authorList>
    </citation>
    <scope>NUCLEOTIDE SEQUENCE [LARGE SCALE GENOMIC DNA]</scope>
</reference>
<dbReference type="Gene3D" id="1.20.58.60">
    <property type="match status" value="3"/>
</dbReference>
<dbReference type="Pfam" id="PF00435">
    <property type="entry name" value="Spectrin"/>
    <property type="match status" value="1"/>
</dbReference>
<evidence type="ECO:0008006" key="4">
    <source>
        <dbReference type="Google" id="ProtNLM"/>
    </source>
</evidence>
<dbReference type="GO" id="GO:0016020">
    <property type="term" value="C:membrane"/>
    <property type="evidence" value="ECO:0007669"/>
    <property type="project" value="TreeGrafter"/>
</dbReference>
<dbReference type="PANTHER" id="PTHR23169">
    <property type="entry name" value="ENVOPLAKIN"/>
    <property type="match status" value="1"/>
</dbReference>
<dbReference type="OrthoDB" id="8959915at2759"/>
<dbReference type="GO" id="GO:0045104">
    <property type="term" value="P:intermediate filament cytoskeleton organization"/>
    <property type="evidence" value="ECO:0007669"/>
    <property type="project" value="InterPro"/>
</dbReference>
<dbReference type="EMBL" id="BFAA01000321">
    <property type="protein sequence ID" value="GCB71001.1"/>
    <property type="molecule type" value="Genomic_DNA"/>
</dbReference>
<dbReference type="CDD" id="cd00176">
    <property type="entry name" value="SPEC"/>
    <property type="match status" value="1"/>
</dbReference>
<dbReference type="STRING" id="75743.A0A401PD04"/>
<keyword evidence="3" id="KW-1185">Reference proteome</keyword>
<feature type="region of interest" description="Disordered" evidence="1">
    <location>
        <begin position="1338"/>
        <end position="1362"/>
    </location>
</feature>
<organism evidence="2 3">
    <name type="scientific">Scyliorhinus torazame</name>
    <name type="common">Cloudy catshark</name>
    <name type="synonym">Catulus torazame</name>
    <dbReference type="NCBI Taxonomy" id="75743"/>
    <lineage>
        <taxon>Eukaryota</taxon>
        <taxon>Metazoa</taxon>
        <taxon>Chordata</taxon>
        <taxon>Craniata</taxon>
        <taxon>Vertebrata</taxon>
        <taxon>Chondrichthyes</taxon>
        <taxon>Elasmobranchii</taxon>
        <taxon>Galeomorphii</taxon>
        <taxon>Galeoidea</taxon>
        <taxon>Carcharhiniformes</taxon>
        <taxon>Scyliorhinidae</taxon>
        <taxon>Scyliorhinus</taxon>
    </lineage>
</organism>
<dbReference type="SMART" id="SM00150">
    <property type="entry name" value="SPEC"/>
    <property type="match status" value="2"/>
</dbReference>